<gene>
    <name evidence="3" type="ordered locus">Sta7437_1599</name>
</gene>
<sequence>MKFVSEPSIAVKINKMKQRVRWQEPIIKQFAIDQTRLVIDDGAADNPEFSFLVIGDSGCGEHYGHNPQRQIAELMLEHRDEINFILHTGDVVYQVGSKEYYYKNFIKPYQEYLVGGNSPKQLTYDRLVFNIPFLPVLGNHDYYDLPVVYGMLSQASWFLRHLVPNKIDFDVGWHGSFQGQTYAEAFLDYLLKIKGEINLKKHLDQHYTASVNQNRCLRYQPEKFTRLPNRYYTFRYGNIDFFALDSNTFNEPSPLPDTKQGEEVRRQLNSRYQLLEQRKQQILDKSSQLDPNQPEQAEILDDYQSKIDQISEEQRDIEKRLNQQPITVDFEQLNWLKTQLIESWHTETVKGRVVYFHHPPYVTEATKWNQGQTLAIRDYLRQVFDEVAKAIQEIAQDRPVVDLVLSGHAHCLEHIYTKNTGHADSNLNWIVCGGSGHSLRRQRSEGTILLGTNNQGKTVSIAESLLYIGRNGHGSHKKRPYSFLRIDVINEQNQLPKFVVRPYVAERYQHQWHNYSLKPFTL</sequence>
<dbReference type="PANTHER" id="PTHR43143:SF1">
    <property type="entry name" value="SERINE_THREONINE-PROTEIN PHOSPHATASE CPPED1"/>
    <property type="match status" value="1"/>
</dbReference>
<dbReference type="PANTHER" id="PTHR43143">
    <property type="entry name" value="METALLOPHOSPHOESTERASE, CALCINEURIN SUPERFAMILY"/>
    <property type="match status" value="1"/>
</dbReference>
<dbReference type="eggNOG" id="COG1409">
    <property type="taxonomic scope" value="Bacteria"/>
</dbReference>
<dbReference type="Pfam" id="PF00149">
    <property type="entry name" value="Metallophos"/>
    <property type="match status" value="1"/>
</dbReference>
<name>K9XRC0_STAC7</name>
<dbReference type="InterPro" id="IPR029052">
    <property type="entry name" value="Metallo-depent_PP-like"/>
</dbReference>
<feature type="domain" description="Calcineurin-like phosphoesterase" evidence="2">
    <location>
        <begin position="50"/>
        <end position="147"/>
    </location>
</feature>
<dbReference type="HOGENOM" id="CLU_516474_0_0_3"/>
<evidence type="ECO:0000256" key="1">
    <source>
        <dbReference type="SAM" id="Coils"/>
    </source>
</evidence>
<evidence type="ECO:0000313" key="3">
    <source>
        <dbReference type="EMBL" id="AFZ35165.1"/>
    </source>
</evidence>
<dbReference type="KEGG" id="scs:Sta7437_1599"/>
<dbReference type="EMBL" id="CP003653">
    <property type="protein sequence ID" value="AFZ35165.1"/>
    <property type="molecule type" value="Genomic_DNA"/>
</dbReference>
<protein>
    <submittedName>
        <fullName evidence="3">Metallophosphoesterase</fullName>
    </submittedName>
</protein>
<dbReference type="SUPFAM" id="SSF56300">
    <property type="entry name" value="Metallo-dependent phosphatases"/>
    <property type="match status" value="1"/>
</dbReference>
<dbReference type="RefSeq" id="WP_015192836.1">
    <property type="nucleotide sequence ID" value="NC_019748.1"/>
</dbReference>
<dbReference type="Proteomes" id="UP000010473">
    <property type="component" value="Chromosome"/>
</dbReference>
<dbReference type="InterPro" id="IPR051918">
    <property type="entry name" value="STPP_CPPED1"/>
</dbReference>
<dbReference type="GO" id="GO:0016787">
    <property type="term" value="F:hydrolase activity"/>
    <property type="evidence" value="ECO:0007669"/>
    <property type="project" value="InterPro"/>
</dbReference>
<dbReference type="AlphaFoldDB" id="K9XRC0"/>
<evidence type="ECO:0000313" key="4">
    <source>
        <dbReference type="Proteomes" id="UP000010473"/>
    </source>
</evidence>
<dbReference type="STRING" id="111780.Sta7437_1599"/>
<keyword evidence="1" id="KW-0175">Coiled coil</keyword>
<dbReference type="OrthoDB" id="500534at2"/>
<organism evidence="3 4">
    <name type="scientific">Stanieria cyanosphaera (strain ATCC 29371 / PCC 7437)</name>
    <dbReference type="NCBI Taxonomy" id="111780"/>
    <lineage>
        <taxon>Bacteria</taxon>
        <taxon>Bacillati</taxon>
        <taxon>Cyanobacteriota</taxon>
        <taxon>Cyanophyceae</taxon>
        <taxon>Pleurocapsales</taxon>
        <taxon>Dermocarpellaceae</taxon>
        <taxon>Stanieria</taxon>
    </lineage>
</organism>
<dbReference type="Gene3D" id="3.60.21.10">
    <property type="match status" value="1"/>
</dbReference>
<keyword evidence="4" id="KW-1185">Reference proteome</keyword>
<accession>K9XRC0</accession>
<evidence type="ECO:0000259" key="2">
    <source>
        <dbReference type="Pfam" id="PF00149"/>
    </source>
</evidence>
<reference evidence="4" key="1">
    <citation type="journal article" date="2013" name="Proc. Natl. Acad. Sci. U.S.A.">
        <title>Improving the coverage of the cyanobacterial phylum using diversity-driven genome sequencing.</title>
        <authorList>
            <person name="Shih P.M."/>
            <person name="Wu D."/>
            <person name="Latifi A."/>
            <person name="Axen S.D."/>
            <person name="Fewer D.P."/>
            <person name="Talla E."/>
            <person name="Calteau A."/>
            <person name="Cai F."/>
            <person name="Tandeau de Marsac N."/>
            <person name="Rippka R."/>
            <person name="Herdman M."/>
            <person name="Sivonen K."/>
            <person name="Coursin T."/>
            <person name="Laurent T."/>
            <person name="Goodwin L."/>
            <person name="Nolan M."/>
            <person name="Davenport K.W."/>
            <person name="Han C.S."/>
            <person name="Rubin E.M."/>
            <person name="Eisen J.A."/>
            <person name="Woyke T."/>
            <person name="Gugger M."/>
            <person name="Kerfeld C.A."/>
        </authorList>
    </citation>
    <scope>NUCLEOTIDE SEQUENCE [LARGE SCALE GENOMIC DNA]</scope>
    <source>
        <strain evidence="4">ATCC 29371 / PCC 7437</strain>
    </source>
</reference>
<dbReference type="InterPro" id="IPR004843">
    <property type="entry name" value="Calcineurin-like_PHP"/>
</dbReference>
<dbReference type="PATRIC" id="fig|111780.3.peg.1667"/>
<proteinExistence type="predicted"/>
<feature type="coiled-coil region" evidence="1">
    <location>
        <begin position="265"/>
        <end position="320"/>
    </location>
</feature>